<accession>A0A382KI51</accession>
<dbReference type="AlphaFoldDB" id="A0A382KI51"/>
<dbReference type="PANTHER" id="PTHR42789:SF1">
    <property type="entry name" value="D-ISOMER SPECIFIC 2-HYDROXYACID DEHYDROGENASE FAMILY PROTEIN (AFU_ORTHOLOGUE AFUA_6G10090)"/>
    <property type="match status" value="1"/>
</dbReference>
<feature type="domain" description="D-isomer specific 2-hydroxyacid dehydrogenase NAD-binding" evidence="4">
    <location>
        <begin position="122"/>
        <end position="291"/>
    </location>
</feature>
<evidence type="ECO:0000313" key="5">
    <source>
        <dbReference type="EMBL" id="SVC23093.1"/>
    </source>
</evidence>
<dbReference type="SUPFAM" id="SSF51735">
    <property type="entry name" value="NAD(P)-binding Rossmann-fold domains"/>
    <property type="match status" value="1"/>
</dbReference>
<name>A0A382KI51_9ZZZZ</name>
<dbReference type="GO" id="GO:0051287">
    <property type="term" value="F:NAD binding"/>
    <property type="evidence" value="ECO:0007669"/>
    <property type="project" value="InterPro"/>
</dbReference>
<sequence length="291" mass="32311">MIVNDINMEKIVIIDDETEIFSVKTEISKGLNSLNREIDLYYSRPEDNAEIISRIKDSHTVVVTKATTKIDNDIIENSPSLKHIAVFGTALDHIDVNAAKRNGIVTTSIPNSFTMSVAEHTIAMIFSLIKKIPQINDRIKNNNEWPSIEVDLINGKTMGIIGSGMIGEQVAKLTASLGMHVIMTPVIRVGNERIRTIEEFAEVADINMLLENSDVISIHTKLTPETRHLIDIEEFSKIKRNAIIINTARGSLINQSVLYDALITGKIAGAALDVFEKEPIEETNPLKTLEN</sequence>
<dbReference type="EMBL" id="UINC01080289">
    <property type="protein sequence ID" value="SVC23093.1"/>
    <property type="molecule type" value="Genomic_DNA"/>
</dbReference>
<dbReference type="InterPro" id="IPR050857">
    <property type="entry name" value="D-2-hydroxyacid_DH"/>
</dbReference>
<feature type="non-terminal residue" evidence="5">
    <location>
        <position position="291"/>
    </location>
</feature>
<protein>
    <recommendedName>
        <fullName evidence="4">D-isomer specific 2-hydroxyacid dehydrogenase NAD-binding domain-containing protein</fullName>
    </recommendedName>
</protein>
<dbReference type="GO" id="GO:0016616">
    <property type="term" value="F:oxidoreductase activity, acting on the CH-OH group of donors, NAD or NADP as acceptor"/>
    <property type="evidence" value="ECO:0007669"/>
    <property type="project" value="InterPro"/>
</dbReference>
<evidence type="ECO:0000256" key="3">
    <source>
        <dbReference type="ARBA" id="ARBA00023027"/>
    </source>
</evidence>
<keyword evidence="2" id="KW-0560">Oxidoreductase</keyword>
<dbReference type="Pfam" id="PF02826">
    <property type="entry name" value="2-Hacid_dh_C"/>
    <property type="match status" value="1"/>
</dbReference>
<dbReference type="SUPFAM" id="SSF52283">
    <property type="entry name" value="Formate/glycerate dehydrogenase catalytic domain-like"/>
    <property type="match status" value="1"/>
</dbReference>
<dbReference type="InterPro" id="IPR036291">
    <property type="entry name" value="NAD(P)-bd_dom_sf"/>
</dbReference>
<dbReference type="Gene3D" id="3.40.50.720">
    <property type="entry name" value="NAD(P)-binding Rossmann-like Domain"/>
    <property type="match status" value="2"/>
</dbReference>
<reference evidence="5" key="1">
    <citation type="submission" date="2018-05" db="EMBL/GenBank/DDBJ databases">
        <authorList>
            <person name="Lanie J.A."/>
            <person name="Ng W.-L."/>
            <person name="Kazmierczak K.M."/>
            <person name="Andrzejewski T.M."/>
            <person name="Davidsen T.M."/>
            <person name="Wayne K.J."/>
            <person name="Tettelin H."/>
            <person name="Glass J.I."/>
            <person name="Rusch D."/>
            <person name="Podicherti R."/>
            <person name="Tsui H.-C.T."/>
            <person name="Winkler M.E."/>
        </authorList>
    </citation>
    <scope>NUCLEOTIDE SEQUENCE</scope>
</reference>
<evidence type="ECO:0000256" key="2">
    <source>
        <dbReference type="ARBA" id="ARBA00023002"/>
    </source>
</evidence>
<evidence type="ECO:0000259" key="4">
    <source>
        <dbReference type="Pfam" id="PF02826"/>
    </source>
</evidence>
<evidence type="ECO:0000256" key="1">
    <source>
        <dbReference type="ARBA" id="ARBA00005854"/>
    </source>
</evidence>
<dbReference type="InterPro" id="IPR006140">
    <property type="entry name" value="D-isomer_DH_NAD-bd"/>
</dbReference>
<proteinExistence type="inferred from homology"/>
<dbReference type="PANTHER" id="PTHR42789">
    <property type="entry name" value="D-ISOMER SPECIFIC 2-HYDROXYACID DEHYDROGENASE FAMILY PROTEIN (AFU_ORTHOLOGUE AFUA_6G10090)"/>
    <property type="match status" value="1"/>
</dbReference>
<organism evidence="5">
    <name type="scientific">marine metagenome</name>
    <dbReference type="NCBI Taxonomy" id="408172"/>
    <lineage>
        <taxon>unclassified sequences</taxon>
        <taxon>metagenomes</taxon>
        <taxon>ecological metagenomes</taxon>
    </lineage>
</organism>
<keyword evidence="3" id="KW-0520">NAD</keyword>
<comment type="similarity">
    <text evidence="1">Belongs to the D-isomer specific 2-hydroxyacid dehydrogenase family.</text>
</comment>
<gene>
    <name evidence="5" type="ORF">METZ01_LOCUS275947</name>
</gene>